<feature type="region of interest" description="Disordered" evidence="1">
    <location>
        <begin position="85"/>
        <end position="132"/>
    </location>
</feature>
<accession>A0A6H5IYB9</accession>
<dbReference type="EMBL" id="CADCXV010001075">
    <property type="protein sequence ID" value="CAB0040947.1"/>
    <property type="molecule type" value="Genomic_DNA"/>
</dbReference>
<name>A0A6H5IYB9_9HYME</name>
<gene>
    <name evidence="2" type="ORF">TBRA_LOCUS12637</name>
</gene>
<evidence type="ECO:0000313" key="2">
    <source>
        <dbReference type="EMBL" id="CAB0040947.1"/>
    </source>
</evidence>
<keyword evidence="3" id="KW-1185">Reference proteome</keyword>
<dbReference type="AlphaFoldDB" id="A0A6H5IYB9"/>
<dbReference type="Gene3D" id="3.10.10.10">
    <property type="entry name" value="HIV Type 1 Reverse Transcriptase, subunit A, domain 1"/>
    <property type="match status" value="1"/>
</dbReference>
<protein>
    <recommendedName>
        <fullName evidence="4">Reverse transcriptase domain-containing protein</fullName>
    </recommendedName>
</protein>
<organism evidence="2 3">
    <name type="scientific">Trichogramma brassicae</name>
    <dbReference type="NCBI Taxonomy" id="86971"/>
    <lineage>
        <taxon>Eukaryota</taxon>
        <taxon>Metazoa</taxon>
        <taxon>Ecdysozoa</taxon>
        <taxon>Arthropoda</taxon>
        <taxon>Hexapoda</taxon>
        <taxon>Insecta</taxon>
        <taxon>Pterygota</taxon>
        <taxon>Neoptera</taxon>
        <taxon>Endopterygota</taxon>
        <taxon>Hymenoptera</taxon>
        <taxon>Apocrita</taxon>
        <taxon>Proctotrupomorpha</taxon>
        <taxon>Chalcidoidea</taxon>
        <taxon>Trichogrammatidae</taxon>
        <taxon>Trichogramma</taxon>
    </lineage>
</organism>
<dbReference type="OrthoDB" id="6423099at2759"/>
<dbReference type="InterPro" id="IPR043502">
    <property type="entry name" value="DNA/RNA_pol_sf"/>
</dbReference>
<dbReference type="GO" id="GO:0071897">
    <property type="term" value="P:DNA biosynthetic process"/>
    <property type="evidence" value="ECO:0007669"/>
    <property type="project" value="UniProtKB-ARBA"/>
</dbReference>
<reference evidence="2 3" key="1">
    <citation type="submission" date="2020-02" db="EMBL/GenBank/DDBJ databases">
        <authorList>
            <person name="Ferguson B K."/>
        </authorList>
    </citation>
    <scope>NUCLEOTIDE SEQUENCE [LARGE SCALE GENOMIC DNA]</scope>
</reference>
<proteinExistence type="predicted"/>
<evidence type="ECO:0000313" key="3">
    <source>
        <dbReference type="Proteomes" id="UP000479190"/>
    </source>
</evidence>
<evidence type="ECO:0008006" key="4">
    <source>
        <dbReference type="Google" id="ProtNLM"/>
    </source>
</evidence>
<dbReference type="Proteomes" id="UP000479190">
    <property type="component" value="Unassembled WGS sequence"/>
</dbReference>
<dbReference type="SUPFAM" id="SSF56672">
    <property type="entry name" value="DNA/RNA polymerases"/>
    <property type="match status" value="1"/>
</dbReference>
<sequence>MATIVDFPVQHRIVTSGQPVFARPRRLAGDRLAAAKAEFKKLLDRGIIRPSSSQWASPLHLVPKPGKHLEDHGGDYRLLNARTQTGSTPSAYHRGLASRERRQGLFGRGSVQGVLPDPGRRRRHLEDGRHDTFRPLRVL</sequence>
<evidence type="ECO:0000256" key="1">
    <source>
        <dbReference type="SAM" id="MobiDB-lite"/>
    </source>
</evidence>